<keyword evidence="5" id="KW-0808">Transferase</keyword>
<feature type="domain" description="PKS/mFAS DH" evidence="4">
    <location>
        <begin position="405"/>
        <end position="685"/>
    </location>
</feature>
<dbReference type="Gene3D" id="3.10.129.110">
    <property type="entry name" value="Polyketide synthase dehydratase"/>
    <property type="match status" value="1"/>
</dbReference>
<feature type="active site" description="Proton donor; for dehydratase activity" evidence="3">
    <location>
        <position position="601"/>
    </location>
</feature>
<proteinExistence type="predicted"/>
<keyword evidence="5" id="KW-0012">Acyltransferase</keyword>
<dbReference type="Gene3D" id="3.30.70.3290">
    <property type="match status" value="1"/>
</dbReference>
<evidence type="ECO:0000259" key="4">
    <source>
        <dbReference type="PROSITE" id="PS52019"/>
    </source>
</evidence>
<gene>
    <name evidence="5" type="ORF">QWZ14_17560</name>
</gene>
<dbReference type="InterPro" id="IPR050091">
    <property type="entry name" value="PKS_NRPS_Biosynth_Enz"/>
</dbReference>
<dbReference type="InterPro" id="IPR016035">
    <property type="entry name" value="Acyl_Trfase/lysoPLipase"/>
</dbReference>
<dbReference type="SUPFAM" id="SSF55048">
    <property type="entry name" value="Probable ACP-binding domain of malonyl-CoA ACP transacylase"/>
    <property type="match status" value="1"/>
</dbReference>
<reference evidence="6" key="1">
    <citation type="journal article" date="2019" name="Int. J. Syst. Evol. Microbiol.">
        <title>The Global Catalogue of Microorganisms (GCM) 10K type strain sequencing project: providing services to taxonomists for standard genome sequencing and annotation.</title>
        <authorList>
            <consortium name="The Broad Institute Genomics Platform"/>
            <consortium name="The Broad Institute Genome Sequencing Center for Infectious Disease"/>
            <person name="Wu L."/>
            <person name="Ma J."/>
        </authorList>
    </citation>
    <scope>NUCLEOTIDE SEQUENCE [LARGE SCALE GENOMIC DNA]</scope>
    <source>
        <strain evidence="6">CECT 7131</strain>
    </source>
</reference>
<dbReference type="EMBL" id="JAUFPN010000166">
    <property type="protein sequence ID" value="MDN3566179.1"/>
    <property type="molecule type" value="Genomic_DNA"/>
</dbReference>
<dbReference type="SMART" id="SM00827">
    <property type="entry name" value="PKS_AT"/>
    <property type="match status" value="1"/>
</dbReference>
<keyword evidence="6" id="KW-1185">Reference proteome</keyword>
<dbReference type="InterPro" id="IPR049552">
    <property type="entry name" value="PKS_DH_N"/>
</dbReference>
<keyword evidence="2" id="KW-0597">Phosphoprotein</keyword>
<dbReference type="InterPro" id="IPR020807">
    <property type="entry name" value="PKS_DH"/>
</dbReference>
<dbReference type="PANTHER" id="PTHR43775">
    <property type="entry name" value="FATTY ACID SYNTHASE"/>
    <property type="match status" value="1"/>
</dbReference>
<dbReference type="SMART" id="SM00826">
    <property type="entry name" value="PKS_DH"/>
    <property type="match status" value="1"/>
</dbReference>
<dbReference type="InterPro" id="IPR042104">
    <property type="entry name" value="PKS_dehydratase_sf"/>
</dbReference>
<protein>
    <submittedName>
        <fullName evidence="5">Acyltransferase domain-containing protein</fullName>
    </submittedName>
</protein>
<dbReference type="PANTHER" id="PTHR43775:SF37">
    <property type="entry name" value="SI:DKEY-61P9.11"/>
    <property type="match status" value="1"/>
</dbReference>
<evidence type="ECO:0000313" key="5">
    <source>
        <dbReference type="EMBL" id="MDN3566179.1"/>
    </source>
</evidence>
<dbReference type="Pfam" id="PF21089">
    <property type="entry name" value="PKS_DH_N"/>
    <property type="match status" value="1"/>
</dbReference>
<feature type="region of interest" description="C-terminal hotdog fold" evidence="3">
    <location>
        <begin position="539"/>
        <end position="685"/>
    </location>
</feature>
<dbReference type="GO" id="GO:0016746">
    <property type="term" value="F:acyltransferase activity"/>
    <property type="evidence" value="ECO:0007669"/>
    <property type="project" value="UniProtKB-KW"/>
</dbReference>
<dbReference type="InterPro" id="IPR049551">
    <property type="entry name" value="PKS_DH_C"/>
</dbReference>
<comment type="caution">
    <text evidence="5">The sequence shown here is derived from an EMBL/GenBank/DDBJ whole genome shotgun (WGS) entry which is preliminary data.</text>
</comment>
<evidence type="ECO:0000313" key="6">
    <source>
        <dbReference type="Proteomes" id="UP001529369"/>
    </source>
</evidence>
<dbReference type="InterPro" id="IPR001227">
    <property type="entry name" value="Ac_transferase_dom_sf"/>
</dbReference>
<feature type="active site" description="Proton acceptor; for dehydratase activity" evidence="3">
    <location>
        <position position="439"/>
    </location>
</feature>
<dbReference type="Gene3D" id="3.40.366.10">
    <property type="entry name" value="Malonyl-Coenzyme A Acyl Carrier Protein, domain 2"/>
    <property type="match status" value="1"/>
</dbReference>
<feature type="region of interest" description="N-terminal hotdog fold" evidence="3">
    <location>
        <begin position="405"/>
        <end position="529"/>
    </location>
</feature>
<keyword evidence="1" id="KW-0596">Phosphopantetheine</keyword>
<dbReference type="Pfam" id="PF00698">
    <property type="entry name" value="Acyl_transf_1"/>
    <property type="match status" value="1"/>
</dbReference>
<dbReference type="InterPro" id="IPR049900">
    <property type="entry name" value="PKS_mFAS_DH"/>
</dbReference>
<dbReference type="Proteomes" id="UP001529369">
    <property type="component" value="Unassembled WGS sequence"/>
</dbReference>
<dbReference type="Pfam" id="PF14765">
    <property type="entry name" value="PS-DH"/>
    <property type="match status" value="1"/>
</dbReference>
<evidence type="ECO:0000256" key="2">
    <source>
        <dbReference type="ARBA" id="ARBA00022553"/>
    </source>
</evidence>
<evidence type="ECO:0000256" key="1">
    <source>
        <dbReference type="ARBA" id="ARBA00022450"/>
    </source>
</evidence>
<dbReference type="PROSITE" id="PS52019">
    <property type="entry name" value="PKS_MFAS_DH"/>
    <property type="match status" value="1"/>
</dbReference>
<dbReference type="InterPro" id="IPR014043">
    <property type="entry name" value="Acyl_transferase_dom"/>
</dbReference>
<name>A0ABT8A8Z3_9PROT</name>
<organism evidence="5 6">
    <name type="scientific">Paeniroseomonas aquatica</name>
    <dbReference type="NCBI Taxonomy" id="373043"/>
    <lineage>
        <taxon>Bacteria</taxon>
        <taxon>Pseudomonadati</taxon>
        <taxon>Pseudomonadota</taxon>
        <taxon>Alphaproteobacteria</taxon>
        <taxon>Acetobacterales</taxon>
        <taxon>Acetobacteraceae</taxon>
        <taxon>Paeniroseomonas</taxon>
    </lineage>
</organism>
<dbReference type="SUPFAM" id="SSF52151">
    <property type="entry name" value="FabD/lysophospholipase-like"/>
    <property type="match status" value="1"/>
</dbReference>
<accession>A0ABT8A8Z3</accession>
<dbReference type="InterPro" id="IPR016036">
    <property type="entry name" value="Malonyl_transacylase_ACP-bd"/>
</dbReference>
<evidence type="ECO:0000256" key="3">
    <source>
        <dbReference type="PROSITE-ProRule" id="PRU01363"/>
    </source>
</evidence>
<feature type="non-terminal residue" evidence="5">
    <location>
        <position position="1"/>
    </location>
</feature>
<dbReference type="RefSeq" id="WP_290318092.1">
    <property type="nucleotide sequence ID" value="NZ_JAUFPN010000166.1"/>
</dbReference>
<feature type="non-terminal residue" evidence="5">
    <location>
        <position position="1103"/>
    </location>
</feature>
<sequence>ARHRDLHPHRLALRGGDAATLAAKLAAWRAGEAGAAAAGLAGRHGGVAFVFAGNGAPWPGMAQAAFAASPAFRAAVAAADAALAPLLGWSVAEQLAQGIGAQAVGATDRAQPLLFAVQHGIVAALAAEGIRPMLCLGHSVGEIAAAATAGLLPLEAAARLVVSRSRQQQATRGLGRMAALGTSAAAALPVLAECGPGLEIAAINAPAAITVAGPVDALHRLAQAAAARRWSWVALDLDYAFHSAAMDPLREPLLAELAGLEAAEPGIPIVSTVTGELLTAAACPPAYWWRNLRDPVAFLPAIGTAATLAPGLFLEIGPHAILQGYLREGLRGFGSEAGVMPSLSRRDPPGDPFPAIADRAFALGADPRQGPAFAGEAARRGLPHTPYDRQRHWVGTTPEATALAQPLVEHRLLGFRSGAEPGHWTRHLDLTLEPWLADHRLAGTPVLPAAAMLEMALAAAAACHPEATALELTGFAIHQAMPLEAERARELRTTLDPAGGFALASRRRLAGEPWTLHAEARVAAVPRLPETGAGPPTPTRRLDPPALLALAAALGLDYGPAFQAVTEVAVDGAAGLAQARLARPAAAPPDGDFLLHPARLDGALQGLLGLLGEAAPEPGTGMVPVRFARVVLRRGAAPPALAGIRRREAGSRSLSADLVLRDSMGHPVAVLEGCALQRIRLPGREDPTAGAFHVQWLPALPPAGAEAPERAELAAPVAAALRRDRQLDLGEAALLLEGFCAAAAHAALSGAQAAAPATGPYARLLLEALAEDGLATATPDGPRPLAEPDLPAAGEIWRQVLLEQPGLAQDLAWAALAAERLPAALAHRLAGEAGALPPAGSAGLQRLASVLAEAAGAFAAAWPEGRPLRVLEVGAGAGPLTGLLAGVLAASGRRVLLTVATLPGEAPPPPPPAAGRLEYAASPWDPTGGEAPPVVADLVLGLVAGARLRVGAGLPAVLRDAAAPGATLLLAEPLPGRLWDFCCGQDPAWCGSAPLAGPSTWAAALAGEGWTGAQVRPLRAAPWPALLIGARATAGATLFAAPKLRRVALFADAAGAALRPVLAAALQARGATVTGGTLAEAAALPPQALAGSLVVALAGGGPA</sequence>